<accession>A0A1G8QB64</accession>
<sequence>MEYHMKRKQFHMTIDNEKVLKELAQSKGLSEAEIVRDSLRAYAAQNAEKTNPLLEMAKNAELYEYDSPRICPLTMITIFGRCVNREHTLSAPPLNLTKGTDIKYPDHPLLQPRRGRLLRQVLLHLLASHLRLIHHLVEEQIPQVYHQA</sequence>
<dbReference type="EMBL" id="FNEN01000011">
    <property type="protein sequence ID" value="SDJ01793.1"/>
    <property type="molecule type" value="Genomic_DNA"/>
</dbReference>
<dbReference type="AlphaFoldDB" id="A0A1G8QB64"/>
<dbReference type="RefSeq" id="WP_090399082.1">
    <property type="nucleotide sequence ID" value="NZ_FNEN01000011.1"/>
</dbReference>
<organism evidence="1 2">
    <name type="scientific">Natribacillus halophilus</name>
    <dbReference type="NCBI Taxonomy" id="549003"/>
    <lineage>
        <taxon>Bacteria</taxon>
        <taxon>Bacillati</taxon>
        <taxon>Bacillota</taxon>
        <taxon>Bacilli</taxon>
        <taxon>Bacillales</taxon>
        <taxon>Bacillaceae</taxon>
        <taxon>Natribacillus</taxon>
    </lineage>
</organism>
<dbReference type="Proteomes" id="UP000198853">
    <property type="component" value="Unassembled WGS sequence"/>
</dbReference>
<protein>
    <recommendedName>
        <fullName evidence="3">Ribbon-helix-helix protein, copG family</fullName>
    </recommendedName>
</protein>
<evidence type="ECO:0000313" key="1">
    <source>
        <dbReference type="EMBL" id="SDJ01793.1"/>
    </source>
</evidence>
<dbReference type="OrthoDB" id="2971305at2"/>
<keyword evidence="2" id="KW-1185">Reference proteome</keyword>
<reference evidence="1 2" key="1">
    <citation type="submission" date="2016-10" db="EMBL/GenBank/DDBJ databases">
        <authorList>
            <person name="de Groot N.N."/>
        </authorList>
    </citation>
    <scope>NUCLEOTIDE SEQUENCE [LARGE SCALE GENOMIC DNA]</scope>
    <source>
        <strain evidence="1 2">DSM 21771</strain>
    </source>
</reference>
<name>A0A1G8QB64_9BACI</name>
<gene>
    <name evidence="1" type="ORF">SAMN04488123_11147</name>
</gene>
<evidence type="ECO:0008006" key="3">
    <source>
        <dbReference type="Google" id="ProtNLM"/>
    </source>
</evidence>
<proteinExistence type="predicted"/>
<evidence type="ECO:0000313" key="2">
    <source>
        <dbReference type="Proteomes" id="UP000198853"/>
    </source>
</evidence>